<evidence type="ECO:0000313" key="3">
    <source>
        <dbReference type="Proteomes" id="UP000663181"/>
    </source>
</evidence>
<proteinExistence type="predicted"/>
<evidence type="ECO:0000259" key="1">
    <source>
        <dbReference type="Pfam" id="PF24024"/>
    </source>
</evidence>
<protein>
    <submittedName>
        <fullName evidence="2">Serine kinase</fullName>
    </submittedName>
</protein>
<dbReference type="EMBL" id="CP064030">
    <property type="protein sequence ID" value="QRN52129.1"/>
    <property type="molecule type" value="Genomic_DNA"/>
</dbReference>
<dbReference type="InterPro" id="IPR055760">
    <property type="entry name" value="DUF7336"/>
</dbReference>
<sequence>MEIVFIVQHLNGIAPEQEDIKFIGVYRSADAAHAAIERLKGQPGFRDHPKIIDPEVDDETEGFYLAEHQLDKDNWVEEYGFD</sequence>
<dbReference type="GO" id="GO:0016301">
    <property type="term" value="F:kinase activity"/>
    <property type="evidence" value="ECO:0007669"/>
    <property type="project" value="UniProtKB-KW"/>
</dbReference>
<keyword evidence="2" id="KW-0418">Kinase</keyword>
<reference evidence="2 3" key="1">
    <citation type="submission" date="2020-10" db="EMBL/GenBank/DDBJ databases">
        <title>Phylogeny of dyella-like bacteria.</title>
        <authorList>
            <person name="Fu J."/>
        </authorList>
    </citation>
    <scope>NUCLEOTIDE SEQUENCE [LARGE SCALE GENOMIC DNA]</scope>
    <source>
        <strain evidence="2 3">DHOB09</strain>
    </source>
</reference>
<evidence type="ECO:0000313" key="2">
    <source>
        <dbReference type="EMBL" id="QRN52129.1"/>
    </source>
</evidence>
<gene>
    <name evidence="2" type="ORF">ISN74_11525</name>
</gene>
<dbReference type="Proteomes" id="UP000663181">
    <property type="component" value="Chromosome"/>
</dbReference>
<dbReference type="RefSeq" id="WP_188800791.1">
    <property type="nucleotide sequence ID" value="NZ_BMIZ01000003.1"/>
</dbReference>
<keyword evidence="3" id="KW-1185">Reference proteome</keyword>
<dbReference type="Pfam" id="PF24024">
    <property type="entry name" value="DUF7336"/>
    <property type="match status" value="1"/>
</dbReference>
<keyword evidence="2" id="KW-0808">Transferase</keyword>
<feature type="domain" description="DUF7336" evidence="1">
    <location>
        <begin position="3"/>
        <end position="77"/>
    </location>
</feature>
<name>A0ABX7GNX6_9GAMM</name>
<organism evidence="2 3">
    <name type="scientific">Dyella caseinilytica</name>
    <dbReference type="NCBI Taxonomy" id="1849581"/>
    <lineage>
        <taxon>Bacteria</taxon>
        <taxon>Pseudomonadati</taxon>
        <taxon>Pseudomonadota</taxon>
        <taxon>Gammaproteobacteria</taxon>
        <taxon>Lysobacterales</taxon>
        <taxon>Rhodanobacteraceae</taxon>
        <taxon>Dyella</taxon>
    </lineage>
</organism>
<accession>A0ABX7GNX6</accession>